<dbReference type="SUPFAM" id="SSF51556">
    <property type="entry name" value="Metallo-dependent hydrolases"/>
    <property type="match status" value="1"/>
</dbReference>
<dbReference type="GO" id="GO:0046872">
    <property type="term" value="F:metal ion binding"/>
    <property type="evidence" value="ECO:0007669"/>
    <property type="project" value="UniProtKB-KW"/>
</dbReference>
<dbReference type="InParanoid" id="E3JD30"/>
<evidence type="ECO:0000313" key="8">
    <source>
        <dbReference type="Proteomes" id="UP000002484"/>
    </source>
</evidence>
<gene>
    <name evidence="7" type="ordered locus">FraEuI1c_3150</name>
</gene>
<dbReference type="Proteomes" id="UP000002484">
    <property type="component" value="Chromosome"/>
</dbReference>
<dbReference type="KEGG" id="fri:FraEuI1c_3150"/>
<evidence type="ECO:0000256" key="2">
    <source>
        <dbReference type="ARBA" id="ARBA00008829"/>
    </source>
</evidence>
<dbReference type="OrthoDB" id="9775759at2"/>
<comment type="similarity">
    <text evidence="2">Belongs to the metallo-dependent hydrolases superfamily. Hydantoinase/dihydropyrimidinase family.</text>
</comment>
<dbReference type="InterPro" id="IPR006680">
    <property type="entry name" value="Amidohydro-rel"/>
</dbReference>
<evidence type="ECO:0000256" key="5">
    <source>
        <dbReference type="PIRSR" id="PIRSR611778-50"/>
    </source>
</evidence>
<keyword evidence="4" id="KW-0378">Hydrolase</keyword>
<dbReference type="NCBIfam" id="TIGR02033">
    <property type="entry name" value="D-hydantoinase"/>
    <property type="match status" value="1"/>
</dbReference>
<organism evidence="7 8">
    <name type="scientific">Pseudofrankia inefficax (strain DSM 45817 / CECT 9037 / DDB 130130 / EuI1c)</name>
    <name type="common">Frankia inefficax</name>
    <dbReference type="NCBI Taxonomy" id="298654"/>
    <lineage>
        <taxon>Bacteria</taxon>
        <taxon>Bacillati</taxon>
        <taxon>Actinomycetota</taxon>
        <taxon>Actinomycetes</taxon>
        <taxon>Frankiales</taxon>
        <taxon>Frankiaceae</taxon>
        <taxon>Pseudofrankia</taxon>
    </lineage>
</organism>
<comment type="cofactor">
    <cofactor evidence="1">
        <name>Zn(2+)</name>
        <dbReference type="ChEBI" id="CHEBI:29105"/>
    </cofactor>
</comment>
<evidence type="ECO:0000313" key="7">
    <source>
        <dbReference type="EMBL" id="ADP81169.1"/>
    </source>
</evidence>
<feature type="domain" description="Amidohydrolase-related" evidence="6">
    <location>
        <begin position="49"/>
        <end position="436"/>
    </location>
</feature>
<name>E3JD30_PSEI1</name>
<evidence type="ECO:0000256" key="3">
    <source>
        <dbReference type="ARBA" id="ARBA00022723"/>
    </source>
</evidence>
<protein>
    <submittedName>
        <fullName evidence="7">Dihydropyrimidinase</fullName>
    </submittedName>
</protein>
<evidence type="ECO:0000259" key="6">
    <source>
        <dbReference type="Pfam" id="PF01979"/>
    </source>
</evidence>
<dbReference type="CDD" id="cd01314">
    <property type="entry name" value="D-HYD"/>
    <property type="match status" value="1"/>
</dbReference>
<keyword evidence="3" id="KW-0479">Metal-binding</keyword>
<dbReference type="InterPro" id="IPR011778">
    <property type="entry name" value="Hydantoinase/dihydroPyrase"/>
</dbReference>
<reference evidence="7 8" key="1">
    <citation type="submission" date="2010-10" db="EMBL/GenBank/DDBJ databases">
        <title>Complete sequence of Frankia sp. EuI1c.</title>
        <authorList>
            <consortium name="US DOE Joint Genome Institute"/>
            <person name="Lucas S."/>
            <person name="Copeland A."/>
            <person name="Lapidus A."/>
            <person name="Cheng J.-F."/>
            <person name="Bruce D."/>
            <person name="Goodwin L."/>
            <person name="Pitluck S."/>
            <person name="Chertkov O."/>
            <person name="Detter J.C."/>
            <person name="Han C."/>
            <person name="Tapia R."/>
            <person name="Land M."/>
            <person name="Hauser L."/>
            <person name="Jeffries C."/>
            <person name="Kyrpides N."/>
            <person name="Ivanova N."/>
            <person name="Mikhailova N."/>
            <person name="Beauchemin N."/>
            <person name="Sen A."/>
            <person name="Sur S.A."/>
            <person name="Gtari M."/>
            <person name="Wall L."/>
            <person name="Tisa L."/>
            <person name="Woyke T."/>
        </authorList>
    </citation>
    <scope>NUCLEOTIDE SEQUENCE [LARGE SCALE GENOMIC DNA]</scope>
    <source>
        <strain evidence="8">DSM 45817 / CECT 9037 / EuI1c</strain>
    </source>
</reference>
<dbReference type="Pfam" id="PF01979">
    <property type="entry name" value="Amidohydro_1"/>
    <property type="match status" value="1"/>
</dbReference>
<dbReference type="GO" id="GO:0016812">
    <property type="term" value="F:hydrolase activity, acting on carbon-nitrogen (but not peptide) bonds, in cyclic amides"/>
    <property type="evidence" value="ECO:0007669"/>
    <property type="project" value="TreeGrafter"/>
</dbReference>
<evidence type="ECO:0000256" key="1">
    <source>
        <dbReference type="ARBA" id="ARBA00001947"/>
    </source>
</evidence>
<evidence type="ECO:0000256" key="4">
    <source>
        <dbReference type="ARBA" id="ARBA00022801"/>
    </source>
</evidence>
<dbReference type="FunFam" id="3.20.20.140:FF:000076">
    <property type="entry name" value="Dihydropyrimidinase like 2"/>
    <property type="match status" value="1"/>
</dbReference>
<dbReference type="PANTHER" id="PTHR11647">
    <property type="entry name" value="HYDRANTOINASE/DIHYDROPYRIMIDINASE FAMILY MEMBER"/>
    <property type="match status" value="1"/>
</dbReference>
<dbReference type="eggNOG" id="COG0044">
    <property type="taxonomic scope" value="Bacteria"/>
</dbReference>
<keyword evidence="8" id="KW-1185">Reference proteome</keyword>
<dbReference type="Gene3D" id="2.30.40.10">
    <property type="entry name" value="Urease, subunit C, domain 1"/>
    <property type="match status" value="1"/>
</dbReference>
<comment type="PTM">
    <text evidence="5">Carbamylation allows a single lysine to coordinate two divalent metal cations.</text>
</comment>
<dbReference type="InterPro" id="IPR050378">
    <property type="entry name" value="Metallo-dep_Hydrolases_sf"/>
</dbReference>
<proteinExistence type="inferred from homology"/>
<accession>E3JD30</accession>
<sequence>MRTRIAGGTIVTASERFAADLYLDGPRILALGSGLDLGVDHEVDASGCYVLPGGVDPHVHLDFPTLTTVTADDSTSGTAAAALGGTTTIINFALQRRGEPLPAVLERSLALAAGQAVIDYGFHVVVTDLPESRLAELDEIVRAGATSVKMFMAYPGELMIDDGTLLTVMERIGALGGLPMVHAENGTAIDVLIRRALAAGRTSPQWHGKTRPTILEAEAVHRAIVLAELTGAPAYFVHISCDEAAREVADAKHRGLPVFAETCPHYLTLDSSVYRDDDFDVAKYVMTPPLREPRHQAALWGQIRQAGLDVISTDHCPFCLVGQKDAGIGDFSRIPNGVGGVQYRLPLLYDRGVRAGNITLERLVAITATNPAKLFGLYPAKGTLAVGSDADVVVLDPRATTTITAAASPSKVDYSIYEGWTCAGAVRDVYCRGTRVVADGQLRGSAGHGRFVERGPTTPV</sequence>
<dbReference type="STRING" id="298654.FraEuI1c_3150"/>
<dbReference type="HOGENOM" id="CLU_015572_2_0_11"/>
<dbReference type="InterPro" id="IPR011059">
    <property type="entry name" value="Metal-dep_hydrolase_composite"/>
</dbReference>
<dbReference type="RefSeq" id="WP_013424287.1">
    <property type="nucleotide sequence ID" value="NC_014666.1"/>
</dbReference>
<dbReference type="Gene3D" id="3.20.20.140">
    <property type="entry name" value="Metal-dependent hydrolases"/>
    <property type="match status" value="1"/>
</dbReference>
<dbReference type="SUPFAM" id="SSF51338">
    <property type="entry name" value="Composite domain of metallo-dependent hydrolases"/>
    <property type="match status" value="2"/>
</dbReference>
<dbReference type="GO" id="GO:0005829">
    <property type="term" value="C:cytosol"/>
    <property type="evidence" value="ECO:0007669"/>
    <property type="project" value="TreeGrafter"/>
</dbReference>
<dbReference type="PANTHER" id="PTHR11647:SF1">
    <property type="entry name" value="COLLAPSIN RESPONSE MEDIATOR PROTEIN"/>
    <property type="match status" value="1"/>
</dbReference>
<dbReference type="AlphaFoldDB" id="E3JD30"/>
<dbReference type="EMBL" id="CP002299">
    <property type="protein sequence ID" value="ADP81169.1"/>
    <property type="molecule type" value="Genomic_DNA"/>
</dbReference>
<feature type="modified residue" description="N6-carboxylysine" evidence="5">
    <location>
        <position position="149"/>
    </location>
</feature>
<dbReference type="InterPro" id="IPR032466">
    <property type="entry name" value="Metal_Hydrolase"/>
</dbReference>